<dbReference type="PANTHER" id="PTHR11567">
    <property type="entry name" value="ACID PHOSPHATASE-RELATED"/>
    <property type="match status" value="1"/>
</dbReference>
<name>A0A0C3FHV6_PILCF</name>
<reference evidence="2 3" key="1">
    <citation type="submission" date="2014-04" db="EMBL/GenBank/DDBJ databases">
        <authorList>
            <consortium name="DOE Joint Genome Institute"/>
            <person name="Kuo A."/>
            <person name="Tarkka M."/>
            <person name="Buscot F."/>
            <person name="Kohler A."/>
            <person name="Nagy L.G."/>
            <person name="Floudas D."/>
            <person name="Copeland A."/>
            <person name="Barry K.W."/>
            <person name="Cichocki N."/>
            <person name="Veneault-Fourrey C."/>
            <person name="LaButti K."/>
            <person name="Lindquist E.A."/>
            <person name="Lipzen A."/>
            <person name="Lundell T."/>
            <person name="Morin E."/>
            <person name="Murat C."/>
            <person name="Sun H."/>
            <person name="Tunlid A."/>
            <person name="Henrissat B."/>
            <person name="Grigoriev I.V."/>
            <person name="Hibbett D.S."/>
            <person name="Martin F."/>
            <person name="Nordberg H.P."/>
            <person name="Cantor M.N."/>
            <person name="Hua S.X."/>
        </authorList>
    </citation>
    <scope>NUCLEOTIDE SEQUENCE [LARGE SCALE GENOMIC DNA]</scope>
    <source>
        <strain evidence="2 3">F 1598</strain>
    </source>
</reference>
<evidence type="ECO:0008006" key="4">
    <source>
        <dbReference type="Google" id="ProtNLM"/>
    </source>
</evidence>
<sequence>MPFGLPSNFAIFSLPAAIVSNGFSINKTVTGIYNSSTTPASFPWNTYNYCNAAHVNAEHYFEPTGNEGAELLYLNVVIRHHKRTPDNLYPDENELNTASGWNCESLHQQSYGGGTAPVFHETLIPSWHPYLSTIWNGTCDAGQLTREGLDDAILHGKDFWSVYHDRLNFLNTVNSEDIHIRTTTEVRTHQVASALLFGMDSATSSSPWPVYTQPESIDSLVPGYPCPTADAVRDAYQSVPVWTDHLTQNMDLKAKLDATLGTAGLDSWAAWYDHFFDTFTARSCHGHSLPCNSSGACIEQEDAQRVYALGDWEYNYIWNAAENATWYTQLTFGVMFYELAHNLKSFQSRSDPYKLRFYVGHDGSMIRLASGLGFGKDGPLRWPAMGSEIVIEVWRTETMRDFVRVIHEGTPVPRLEWVSLNDFIEILERQIPNNIYQTCMGAQ</sequence>
<dbReference type="HOGENOM" id="CLU_030126_0_0_1"/>
<dbReference type="InterPro" id="IPR000560">
    <property type="entry name" value="His_Pase_clade-2"/>
</dbReference>
<keyword evidence="3" id="KW-1185">Reference proteome</keyword>
<dbReference type="InterPro" id="IPR029033">
    <property type="entry name" value="His_PPase_superfam"/>
</dbReference>
<dbReference type="InParanoid" id="A0A0C3FHV6"/>
<dbReference type="STRING" id="765440.A0A0C3FHV6"/>
<dbReference type="EMBL" id="KN833010">
    <property type="protein sequence ID" value="KIM79361.1"/>
    <property type="molecule type" value="Genomic_DNA"/>
</dbReference>
<protein>
    <recommendedName>
        <fullName evidence="4">Phosphoglycerate mutase-like protein</fullName>
    </recommendedName>
</protein>
<organism evidence="2 3">
    <name type="scientific">Piloderma croceum (strain F 1598)</name>
    <dbReference type="NCBI Taxonomy" id="765440"/>
    <lineage>
        <taxon>Eukaryota</taxon>
        <taxon>Fungi</taxon>
        <taxon>Dikarya</taxon>
        <taxon>Basidiomycota</taxon>
        <taxon>Agaricomycotina</taxon>
        <taxon>Agaricomycetes</taxon>
        <taxon>Agaricomycetidae</taxon>
        <taxon>Atheliales</taxon>
        <taxon>Atheliaceae</taxon>
        <taxon>Piloderma</taxon>
    </lineage>
</organism>
<comment type="similarity">
    <text evidence="1">Belongs to the histidine acid phosphatase family.</text>
</comment>
<dbReference type="AlphaFoldDB" id="A0A0C3FHV6"/>
<dbReference type="Proteomes" id="UP000054166">
    <property type="component" value="Unassembled WGS sequence"/>
</dbReference>
<dbReference type="Gene3D" id="3.40.50.1240">
    <property type="entry name" value="Phosphoglycerate mutase-like"/>
    <property type="match status" value="1"/>
</dbReference>
<evidence type="ECO:0000256" key="1">
    <source>
        <dbReference type="ARBA" id="ARBA00005375"/>
    </source>
</evidence>
<dbReference type="SUPFAM" id="SSF53254">
    <property type="entry name" value="Phosphoglycerate mutase-like"/>
    <property type="match status" value="1"/>
</dbReference>
<dbReference type="PANTHER" id="PTHR11567:SF195">
    <property type="entry name" value="ACID PHOSPHATASE, PUTATIVE (AFU_ORTHOLOGUE AFUA_3G14570)-RELATED"/>
    <property type="match status" value="1"/>
</dbReference>
<accession>A0A0C3FHV6</accession>
<evidence type="ECO:0000313" key="3">
    <source>
        <dbReference type="Proteomes" id="UP000054166"/>
    </source>
</evidence>
<dbReference type="Pfam" id="PF00328">
    <property type="entry name" value="His_Phos_2"/>
    <property type="match status" value="1"/>
</dbReference>
<dbReference type="CDD" id="cd07061">
    <property type="entry name" value="HP_HAP_like"/>
    <property type="match status" value="1"/>
</dbReference>
<dbReference type="InterPro" id="IPR050645">
    <property type="entry name" value="Histidine_acid_phosphatase"/>
</dbReference>
<gene>
    <name evidence="2" type="ORF">PILCRDRAFT_74546</name>
</gene>
<evidence type="ECO:0000313" key="2">
    <source>
        <dbReference type="EMBL" id="KIM79361.1"/>
    </source>
</evidence>
<proteinExistence type="inferred from homology"/>
<dbReference type="OrthoDB" id="10262962at2759"/>
<dbReference type="GO" id="GO:0016791">
    <property type="term" value="F:phosphatase activity"/>
    <property type="evidence" value="ECO:0007669"/>
    <property type="project" value="TreeGrafter"/>
</dbReference>
<reference evidence="3" key="2">
    <citation type="submission" date="2015-01" db="EMBL/GenBank/DDBJ databases">
        <title>Evolutionary Origins and Diversification of the Mycorrhizal Mutualists.</title>
        <authorList>
            <consortium name="DOE Joint Genome Institute"/>
            <consortium name="Mycorrhizal Genomics Consortium"/>
            <person name="Kohler A."/>
            <person name="Kuo A."/>
            <person name="Nagy L.G."/>
            <person name="Floudas D."/>
            <person name="Copeland A."/>
            <person name="Barry K.W."/>
            <person name="Cichocki N."/>
            <person name="Veneault-Fourrey C."/>
            <person name="LaButti K."/>
            <person name="Lindquist E.A."/>
            <person name="Lipzen A."/>
            <person name="Lundell T."/>
            <person name="Morin E."/>
            <person name="Murat C."/>
            <person name="Riley R."/>
            <person name="Ohm R."/>
            <person name="Sun H."/>
            <person name="Tunlid A."/>
            <person name="Henrissat B."/>
            <person name="Grigoriev I.V."/>
            <person name="Hibbett D.S."/>
            <person name="Martin F."/>
        </authorList>
    </citation>
    <scope>NUCLEOTIDE SEQUENCE [LARGE SCALE GENOMIC DNA]</scope>
    <source>
        <strain evidence="3">F 1598</strain>
    </source>
</reference>